<name>A0A0A9EZR4_ARUDO</name>
<protein>
    <submittedName>
        <fullName evidence="1">Uncharacterized protein</fullName>
    </submittedName>
</protein>
<dbReference type="AlphaFoldDB" id="A0A0A9EZR4"/>
<evidence type="ECO:0000313" key="1">
    <source>
        <dbReference type="EMBL" id="JAE03386.1"/>
    </source>
</evidence>
<proteinExistence type="predicted"/>
<organism evidence="1">
    <name type="scientific">Arundo donax</name>
    <name type="common">Giant reed</name>
    <name type="synonym">Donax arundinaceus</name>
    <dbReference type="NCBI Taxonomy" id="35708"/>
    <lineage>
        <taxon>Eukaryota</taxon>
        <taxon>Viridiplantae</taxon>
        <taxon>Streptophyta</taxon>
        <taxon>Embryophyta</taxon>
        <taxon>Tracheophyta</taxon>
        <taxon>Spermatophyta</taxon>
        <taxon>Magnoliopsida</taxon>
        <taxon>Liliopsida</taxon>
        <taxon>Poales</taxon>
        <taxon>Poaceae</taxon>
        <taxon>PACMAD clade</taxon>
        <taxon>Arundinoideae</taxon>
        <taxon>Arundineae</taxon>
        <taxon>Arundo</taxon>
    </lineage>
</organism>
<dbReference type="EMBL" id="GBRH01194510">
    <property type="protein sequence ID" value="JAE03386.1"/>
    <property type="molecule type" value="Transcribed_RNA"/>
</dbReference>
<sequence>MATHRANEPRELGALRHSSTAKILASTTPLLPNTAPQKAIGYLLSVPEHAPAIRSPIGAADAAAATASSAPPRRPGGRRRR</sequence>
<reference evidence="1" key="1">
    <citation type="submission" date="2014-09" db="EMBL/GenBank/DDBJ databases">
        <authorList>
            <person name="Magalhaes I.L.F."/>
            <person name="Oliveira U."/>
            <person name="Santos F.R."/>
            <person name="Vidigal T.H.D.A."/>
            <person name="Brescovit A.D."/>
            <person name="Santos A.J."/>
        </authorList>
    </citation>
    <scope>NUCLEOTIDE SEQUENCE</scope>
    <source>
        <tissue evidence="1">Shoot tissue taken approximately 20 cm above the soil surface</tissue>
    </source>
</reference>
<accession>A0A0A9EZR4</accession>
<reference evidence="1" key="2">
    <citation type="journal article" date="2015" name="Data Brief">
        <title>Shoot transcriptome of the giant reed, Arundo donax.</title>
        <authorList>
            <person name="Barrero R.A."/>
            <person name="Guerrero F.D."/>
            <person name="Moolhuijzen P."/>
            <person name="Goolsby J.A."/>
            <person name="Tidwell J."/>
            <person name="Bellgard S.E."/>
            <person name="Bellgard M.I."/>
        </authorList>
    </citation>
    <scope>NUCLEOTIDE SEQUENCE</scope>
    <source>
        <tissue evidence="1">Shoot tissue taken approximately 20 cm above the soil surface</tissue>
    </source>
</reference>